<dbReference type="AlphaFoldDB" id="S2WGY8"/>
<organism evidence="16 17">
    <name type="scientific">Propionimicrobium lymphophilum ACS-093-V-SCH5</name>
    <dbReference type="NCBI Taxonomy" id="883161"/>
    <lineage>
        <taxon>Bacteria</taxon>
        <taxon>Bacillati</taxon>
        <taxon>Actinomycetota</taxon>
        <taxon>Actinomycetes</taxon>
        <taxon>Propionibacteriales</taxon>
        <taxon>Propionibacteriaceae</taxon>
        <taxon>Propionimicrobium</taxon>
    </lineage>
</organism>
<proteinExistence type="inferred from homology"/>
<protein>
    <recommendedName>
        <fullName evidence="12">tRNA-dihydrouridine synthase</fullName>
        <ecNumber evidence="12">1.3.1.-</ecNumber>
    </recommendedName>
</protein>
<evidence type="ECO:0000256" key="8">
    <source>
        <dbReference type="ARBA" id="ARBA00022884"/>
    </source>
</evidence>
<dbReference type="InterPro" id="IPR004652">
    <property type="entry name" value="DusB-like"/>
</dbReference>
<dbReference type="PATRIC" id="fig|883161.3.peg.1457"/>
<dbReference type="GO" id="GO:0000049">
    <property type="term" value="F:tRNA binding"/>
    <property type="evidence" value="ECO:0007669"/>
    <property type="project" value="UniProtKB-KW"/>
</dbReference>
<name>S2WGY8_9ACTN</name>
<keyword evidence="5 12" id="KW-0288">FMN</keyword>
<feature type="binding site" evidence="14">
    <location>
        <position position="82"/>
    </location>
    <ligand>
        <name>FMN</name>
        <dbReference type="ChEBI" id="CHEBI:58210"/>
    </ligand>
</feature>
<evidence type="ECO:0000259" key="15">
    <source>
        <dbReference type="Pfam" id="PF01207"/>
    </source>
</evidence>
<evidence type="ECO:0000256" key="11">
    <source>
        <dbReference type="ARBA" id="ARBA00048802"/>
    </source>
</evidence>
<feature type="domain" description="DUS-like FMN-binding" evidence="15">
    <location>
        <begin position="25"/>
        <end position="327"/>
    </location>
</feature>
<dbReference type="Gene3D" id="3.20.20.70">
    <property type="entry name" value="Aldolase class I"/>
    <property type="match status" value="1"/>
</dbReference>
<feature type="binding site" evidence="14">
    <location>
        <position position="185"/>
    </location>
    <ligand>
        <name>FMN</name>
        <dbReference type="ChEBI" id="CHEBI:58210"/>
    </ligand>
</feature>
<evidence type="ECO:0000256" key="1">
    <source>
        <dbReference type="ARBA" id="ARBA00001917"/>
    </source>
</evidence>
<dbReference type="PROSITE" id="PS01136">
    <property type="entry name" value="UPF0034"/>
    <property type="match status" value="1"/>
</dbReference>
<sequence length="383" mass="41614">MNLLPPLKLSAPSNPDALVVNTPVILAPMAGVTNAAFRQLCAEQGAGLYVCEMITARGLVMGDWKTADMLTFADNEVFRSVQTYGADPESIYVAVGILCESFNVSHIDLNFGCPVPKVTRKGGGGALPWKLDLMRAVLKAAVDSADRYGVPVTAKTRIGIDQNHITYRDFGQIAQDVGIAAVCLHGRTVSEYYGGHANWEPIADLVELLDIPVIGNGDIWEASDAVEMVKQTNCAGVEVGRGCLGRPWIFRDLADAMAGKQTLTLPNLGQIAALARRHAQLLIKYRGEQHGMPDFRKHTAWYFKGFPIGGEMRHAFGMVSTLDEYDDLVSQLDPQMEFPEKLLGKARGRTGRAKRVALPDGWLETRSVEGFDMGGAEEHVDGG</sequence>
<comment type="catalytic activity">
    <reaction evidence="11">
        <text>a 5,6-dihydrouridine in tRNA + NAD(+) = a uridine in tRNA + NADH + H(+)</text>
        <dbReference type="Rhea" id="RHEA:54452"/>
        <dbReference type="Rhea" id="RHEA-COMP:13339"/>
        <dbReference type="Rhea" id="RHEA-COMP:13887"/>
        <dbReference type="ChEBI" id="CHEBI:15378"/>
        <dbReference type="ChEBI" id="CHEBI:57540"/>
        <dbReference type="ChEBI" id="CHEBI:57945"/>
        <dbReference type="ChEBI" id="CHEBI:65315"/>
        <dbReference type="ChEBI" id="CHEBI:74443"/>
    </reaction>
</comment>
<evidence type="ECO:0000256" key="13">
    <source>
        <dbReference type="PIRSR" id="PIRSR006621-1"/>
    </source>
</evidence>
<dbReference type="PIRSF" id="PIRSF006621">
    <property type="entry name" value="Dus"/>
    <property type="match status" value="1"/>
</dbReference>
<dbReference type="InterPro" id="IPR001269">
    <property type="entry name" value="DUS_fam"/>
</dbReference>
<dbReference type="PANTHER" id="PTHR45846">
    <property type="entry name" value="TRNA-DIHYDROURIDINE(47) SYNTHASE [NAD(P)(+)]-LIKE"/>
    <property type="match status" value="1"/>
</dbReference>
<dbReference type="EC" id="1.3.1.-" evidence="12"/>
<keyword evidence="8" id="KW-0694">RNA-binding</keyword>
<feature type="active site" description="Proton donor" evidence="13">
    <location>
        <position position="113"/>
    </location>
</feature>
<comment type="catalytic activity">
    <reaction evidence="10">
        <text>a 5,6-dihydrouridine in tRNA + NADP(+) = a uridine in tRNA + NADPH + H(+)</text>
        <dbReference type="Rhea" id="RHEA:23624"/>
        <dbReference type="Rhea" id="RHEA-COMP:13339"/>
        <dbReference type="Rhea" id="RHEA-COMP:13887"/>
        <dbReference type="ChEBI" id="CHEBI:15378"/>
        <dbReference type="ChEBI" id="CHEBI:57783"/>
        <dbReference type="ChEBI" id="CHEBI:58349"/>
        <dbReference type="ChEBI" id="CHEBI:65315"/>
        <dbReference type="ChEBI" id="CHEBI:74443"/>
    </reaction>
</comment>
<keyword evidence="14" id="KW-0547">Nucleotide-binding</keyword>
<dbReference type="InterPro" id="IPR024036">
    <property type="entry name" value="tRNA-dHydroUridine_Synthase_C"/>
</dbReference>
<comment type="cofactor">
    <cofactor evidence="1 12 14">
        <name>FMN</name>
        <dbReference type="ChEBI" id="CHEBI:58210"/>
    </cofactor>
</comment>
<evidence type="ECO:0000256" key="7">
    <source>
        <dbReference type="ARBA" id="ARBA00022857"/>
    </source>
</evidence>
<evidence type="ECO:0000256" key="9">
    <source>
        <dbReference type="ARBA" id="ARBA00023002"/>
    </source>
</evidence>
<comment type="similarity">
    <text evidence="12">Belongs to the dus family.</text>
</comment>
<gene>
    <name evidence="16" type="ORF">HMPREF9306_01469</name>
</gene>
<dbReference type="CDD" id="cd02801">
    <property type="entry name" value="DUS_like_FMN"/>
    <property type="match status" value="1"/>
</dbReference>
<evidence type="ECO:0000256" key="5">
    <source>
        <dbReference type="ARBA" id="ARBA00022643"/>
    </source>
</evidence>
<keyword evidence="6 12" id="KW-0819">tRNA processing</keyword>
<feature type="binding site" evidence="14">
    <location>
        <begin position="28"/>
        <end position="30"/>
    </location>
    <ligand>
        <name>FMN</name>
        <dbReference type="ChEBI" id="CHEBI:58210"/>
    </ligand>
</feature>
<keyword evidence="3" id="KW-0820">tRNA-binding</keyword>
<dbReference type="Gene3D" id="1.10.1200.80">
    <property type="entry name" value="Putative flavin oxidoreducatase, domain 2"/>
    <property type="match status" value="1"/>
</dbReference>
<comment type="function">
    <text evidence="2 12">Catalyzes the synthesis of 5,6-dihydrouridine (D), a modified base found in the D-loop of most tRNAs, via the reduction of the C5-C6 double bond in target uridines.</text>
</comment>
<keyword evidence="9 12" id="KW-0560">Oxidoreductase</keyword>
<dbReference type="InterPro" id="IPR013785">
    <property type="entry name" value="Aldolase_TIM"/>
</dbReference>
<dbReference type="InterPro" id="IPR018517">
    <property type="entry name" value="tRNA_hU_synthase_CS"/>
</dbReference>
<evidence type="ECO:0000313" key="16">
    <source>
        <dbReference type="EMBL" id="EPD31912.1"/>
    </source>
</evidence>
<evidence type="ECO:0000256" key="4">
    <source>
        <dbReference type="ARBA" id="ARBA00022630"/>
    </source>
</evidence>
<evidence type="ECO:0000256" key="6">
    <source>
        <dbReference type="ARBA" id="ARBA00022694"/>
    </source>
</evidence>
<dbReference type="SUPFAM" id="SSF51395">
    <property type="entry name" value="FMN-linked oxidoreductases"/>
    <property type="match status" value="1"/>
</dbReference>
<reference evidence="16 17" key="1">
    <citation type="submission" date="2013-04" db="EMBL/GenBank/DDBJ databases">
        <title>The Genome Sequence of Propionimicrobium lymphophilum ACS-093-V-SCH5.</title>
        <authorList>
            <consortium name="The Broad Institute Genomics Platform"/>
            <person name="Earl A."/>
            <person name="Ward D."/>
            <person name="Feldgarden M."/>
            <person name="Gevers D."/>
            <person name="Saerens B."/>
            <person name="Vaneechoutte M."/>
            <person name="Walker B."/>
            <person name="Young S."/>
            <person name="Zeng Q."/>
            <person name="Gargeya S."/>
            <person name="Fitzgerald M."/>
            <person name="Haas B."/>
            <person name="Abouelleil A."/>
            <person name="Allen A.W."/>
            <person name="Alvarado L."/>
            <person name="Arachchi H.M."/>
            <person name="Berlin A.M."/>
            <person name="Chapman S.B."/>
            <person name="Gainer-Dewar J."/>
            <person name="Goldberg J."/>
            <person name="Griggs A."/>
            <person name="Gujja S."/>
            <person name="Hansen M."/>
            <person name="Howarth C."/>
            <person name="Imamovic A."/>
            <person name="Ireland A."/>
            <person name="Larimer J."/>
            <person name="McCowan C."/>
            <person name="Murphy C."/>
            <person name="Pearson M."/>
            <person name="Poon T.W."/>
            <person name="Priest M."/>
            <person name="Roberts A."/>
            <person name="Saif S."/>
            <person name="Shea T."/>
            <person name="Sisk P."/>
            <person name="Sykes S."/>
            <person name="Wortman J."/>
            <person name="Nusbaum C."/>
            <person name="Birren B."/>
        </authorList>
    </citation>
    <scope>NUCLEOTIDE SEQUENCE [LARGE SCALE GENOMIC DNA]</scope>
    <source>
        <strain evidence="16 17">ACS-093-V-SCH5</strain>
    </source>
</reference>
<dbReference type="NCBIfam" id="TIGR00737">
    <property type="entry name" value="nifR3_yhdG"/>
    <property type="match status" value="1"/>
</dbReference>
<comment type="caution">
    <text evidence="16">The sequence shown here is derived from an EMBL/GenBank/DDBJ whole genome shotgun (WGS) entry which is preliminary data.</text>
</comment>
<dbReference type="Proteomes" id="UP000014417">
    <property type="component" value="Unassembled WGS sequence"/>
</dbReference>
<dbReference type="EMBL" id="AGZR01000009">
    <property type="protein sequence ID" value="EPD31912.1"/>
    <property type="molecule type" value="Genomic_DNA"/>
</dbReference>
<feature type="binding site" evidence="14">
    <location>
        <begin position="240"/>
        <end position="241"/>
    </location>
    <ligand>
        <name>FMN</name>
        <dbReference type="ChEBI" id="CHEBI:58210"/>
    </ligand>
</feature>
<evidence type="ECO:0000313" key="17">
    <source>
        <dbReference type="Proteomes" id="UP000014417"/>
    </source>
</evidence>
<dbReference type="Pfam" id="PF01207">
    <property type="entry name" value="Dus"/>
    <property type="match status" value="1"/>
</dbReference>
<keyword evidence="7" id="KW-0521">NADP</keyword>
<dbReference type="STRING" id="883161.HMPREF9306_01469"/>
<dbReference type="RefSeq" id="WP_016456294.1">
    <property type="nucleotide sequence ID" value="NZ_KE150269.1"/>
</dbReference>
<dbReference type="PANTHER" id="PTHR45846:SF1">
    <property type="entry name" value="TRNA-DIHYDROURIDINE(47) SYNTHASE [NAD(P)(+)]-LIKE"/>
    <property type="match status" value="1"/>
</dbReference>
<keyword evidence="4 12" id="KW-0285">Flavoprotein</keyword>
<dbReference type="InterPro" id="IPR035587">
    <property type="entry name" value="DUS-like_FMN-bd"/>
</dbReference>
<evidence type="ECO:0000256" key="14">
    <source>
        <dbReference type="PIRSR" id="PIRSR006621-2"/>
    </source>
</evidence>
<evidence type="ECO:0000256" key="3">
    <source>
        <dbReference type="ARBA" id="ARBA00022555"/>
    </source>
</evidence>
<feature type="binding site" evidence="14">
    <location>
        <position position="155"/>
    </location>
    <ligand>
        <name>FMN</name>
        <dbReference type="ChEBI" id="CHEBI:58210"/>
    </ligand>
</feature>
<accession>S2WGY8</accession>
<dbReference type="GO" id="GO:0017150">
    <property type="term" value="F:tRNA dihydrouridine synthase activity"/>
    <property type="evidence" value="ECO:0007669"/>
    <property type="project" value="InterPro"/>
</dbReference>
<evidence type="ECO:0000256" key="2">
    <source>
        <dbReference type="ARBA" id="ARBA00002790"/>
    </source>
</evidence>
<evidence type="ECO:0000256" key="12">
    <source>
        <dbReference type="PIRNR" id="PIRNR006621"/>
    </source>
</evidence>
<dbReference type="HOGENOM" id="CLU_013299_0_0_11"/>
<evidence type="ECO:0000256" key="10">
    <source>
        <dbReference type="ARBA" id="ARBA00048205"/>
    </source>
</evidence>
<dbReference type="OrthoDB" id="9764501at2"/>
<keyword evidence="17" id="KW-1185">Reference proteome</keyword>
<dbReference type="GO" id="GO:0050660">
    <property type="term" value="F:flavin adenine dinucleotide binding"/>
    <property type="evidence" value="ECO:0007669"/>
    <property type="project" value="InterPro"/>
</dbReference>